<dbReference type="GO" id="GO:0008270">
    <property type="term" value="F:zinc ion binding"/>
    <property type="evidence" value="ECO:0007669"/>
    <property type="project" value="UniProtKB-UniRule"/>
</dbReference>
<keyword evidence="2" id="KW-0690">Ribosome biogenesis</keyword>
<reference evidence="16 17" key="1">
    <citation type="submission" date="2016-12" db="EMBL/GenBank/DDBJ databases">
        <title>The genomes of Aspergillus section Nigri reveals drivers in fungal speciation.</title>
        <authorList>
            <consortium name="DOE Joint Genome Institute"/>
            <person name="Vesth T.C."/>
            <person name="Nybo J."/>
            <person name="Theobald S."/>
            <person name="Brandl J."/>
            <person name="Frisvad J.C."/>
            <person name="Nielsen K.F."/>
            <person name="Lyhne E.K."/>
            <person name="Kogle M.E."/>
            <person name="Kuo A."/>
            <person name="Riley R."/>
            <person name="Clum A."/>
            <person name="Nolan M."/>
            <person name="Lipzen A."/>
            <person name="Salamov A."/>
            <person name="Henrissat B."/>
            <person name="Wiebenga A."/>
            <person name="De Vries R.P."/>
            <person name="Grigoriev I.V."/>
            <person name="Mortensen U.H."/>
            <person name="Andersen M.R."/>
            <person name="Baker S.E."/>
        </authorList>
    </citation>
    <scope>NUCLEOTIDE SEQUENCE [LARGE SCALE GENOMIC DNA]</scope>
    <source>
        <strain evidence="16 17">CBS 121591</strain>
    </source>
</reference>
<evidence type="ECO:0000256" key="11">
    <source>
        <dbReference type="ARBA" id="ARBA00068630"/>
    </source>
</evidence>
<feature type="region of interest" description="Disordered" evidence="14">
    <location>
        <begin position="119"/>
        <end position="170"/>
    </location>
</feature>
<dbReference type="Gene3D" id="3.30.60.190">
    <property type="match status" value="1"/>
</dbReference>
<proteinExistence type="inferred from homology"/>
<evidence type="ECO:0000256" key="2">
    <source>
        <dbReference type="ARBA" id="ARBA00022517"/>
    </source>
</evidence>
<dbReference type="GO" id="GO:0005634">
    <property type="term" value="C:nucleus"/>
    <property type="evidence" value="ECO:0007669"/>
    <property type="project" value="TreeGrafter"/>
</dbReference>
<dbReference type="SUPFAM" id="SSF144232">
    <property type="entry name" value="HIT/MYND zinc finger-like"/>
    <property type="match status" value="1"/>
</dbReference>
<dbReference type="OrthoDB" id="272357at2759"/>
<evidence type="ECO:0000256" key="9">
    <source>
        <dbReference type="ARBA" id="ARBA00049654"/>
    </source>
</evidence>
<dbReference type="InterPro" id="IPR057721">
    <property type="entry name" value="BCD1_alpha/beta"/>
</dbReference>
<feature type="compositionally biased region" description="Low complexity" evidence="14">
    <location>
        <begin position="289"/>
        <end position="316"/>
    </location>
</feature>
<accession>A0A319BW24</accession>
<name>A0A319BW24_9EURO</name>
<dbReference type="GO" id="GO:0070761">
    <property type="term" value="C:pre-snoRNP complex"/>
    <property type="evidence" value="ECO:0007669"/>
    <property type="project" value="TreeGrafter"/>
</dbReference>
<dbReference type="GO" id="GO:0048254">
    <property type="term" value="P:snoRNA localization"/>
    <property type="evidence" value="ECO:0007669"/>
    <property type="project" value="TreeGrafter"/>
</dbReference>
<keyword evidence="7" id="KW-0832">Ubl conjugation</keyword>
<dbReference type="AlphaFoldDB" id="A0A319BW24"/>
<evidence type="ECO:0000256" key="7">
    <source>
        <dbReference type="ARBA" id="ARBA00022843"/>
    </source>
</evidence>
<evidence type="ECO:0000256" key="13">
    <source>
        <dbReference type="PROSITE-ProRule" id="PRU00453"/>
    </source>
</evidence>
<organism evidence="16 17">
    <name type="scientific">Aspergillus uvarum CBS 121591</name>
    <dbReference type="NCBI Taxonomy" id="1448315"/>
    <lineage>
        <taxon>Eukaryota</taxon>
        <taxon>Fungi</taxon>
        <taxon>Dikarya</taxon>
        <taxon>Ascomycota</taxon>
        <taxon>Pezizomycotina</taxon>
        <taxon>Eurotiomycetes</taxon>
        <taxon>Eurotiomycetidae</taxon>
        <taxon>Eurotiales</taxon>
        <taxon>Aspergillaceae</taxon>
        <taxon>Aspergillus</taxon>
        <taxon>Aspergillus subgen. Circumdati</taxon>
    </lineage>
</organism>
<dbReference type="Proteomes" id="UP000248340">
    <property type="component" value="Unassembled WGS sequence"/>
</dbReference>
<dbReference type="FunFam" id="3.30.60.190:FF:000001">
    <property type="entry name" value="box C/D snoRNA protein 1"/>
    <property type="match status" value="1"/>
</dbReference>
<evidence type="ECO:0000256" key="5">
    <source>
        <dbReference type="ARBA" id="ARBA00022771"/>
    </source>
</evidence>
<comment type="function">
    <text evidence="8">Required for box C/D snoRNAs accumulation involved in snoRNA processing, snoRNA transport to the nucleolus and ribosome biogenesis.</text>
</comment>
<dbReference type="InterPro" id="IPR051639">
    <property type="entry name" value="BCD1"/>
</dbReference>
<feature type="compositionally biased region" description="Basic and acidic residues" evidence="14">
    <location>
        <begin position="242"/>
        <end position="253"/>
    </location>
</feature>
<dbReference type="STRING" id="1448315.A0A319BW24"/>
<keyword evidence="17" id="KW-1185">Reference proteome</keyword>
<feature type="region of interest" description="Disordered" evidence="14">
    <location>
        <begin position="237"/>
        <end position="324"/>
    </location>
</feature>
<evidence type="ECO:0000259" key="15">
    <source>
        <dbReference type="PROSITE" id="PS51083"/>
    </source>
</evidence>
<keyword evidence="5 13" id="KW-0863">Zinc-finger</keyword>
<feature type="compositionally biased region" description="Gly residues" evidence="14">
    <location>
        <begin position="148"/>
        <end position="165"/>
    </location>
</feature>
<evidence type="ECO:0000256" key="10">
    <source>
        <dbReference type="ARBA" id="ARBA00061949"/>
    </source>
</evidence>
<dbReference type="GO" id="GO:0000463">
    <property type="term" value="P:maturation of LSU-rRNA from tricistronic rRNA transcript (SSU-rRNA, 5.8S rRNA, LSU-rRNA)"/>
    <property type="evidence" value="ECO:0007669"/>
    <property type="project" value="TreeGrafter"/>
</dbReference>
<dbReference type="GeneID" id="37143916"/>
<dbReference type="InterPro" id="IPR007529">
    <property type="entry name" value="Znf_HIT"/>
</dbReference>
<gene>
    <name evidence="16" type="ORF">BO82DRAFT_437203</name>
</gene>
<dbReference type="GO" id="GO:0000492">
    <property type="term" value="P:box C/D snoRNP assembly"/>
    <property type="evidence" value="ECO:0007669"/>
    <property type="project" value="TreeGrafter"/>
</dbReference>
<dbReference type="PANTHER" id="PTHR13483">
    <property type="entry name" value="BOX C_D SNORNA PROTEIN 1-RELATED"/>
    <property type="match status" value="1"/>
</dbReference>
<evidence type="ECO:0000313" key="16">
    <source>
        <dbReference type="EMBL" id="PYH75749.1"/>
    </source>
</evidence>
<keyword evidence="6" id="KW-0862">Zinc</keyword>
<comment type="similarity">
    <text evidence="9">Belongs to the BCD1 family.</text>
</comment>
<dbReference type="Pfam" id="PF25790">
    <property type="entry name" value="BCD1"/>
    <property type="match status" value="1"/>
</dbReference>
<feature type="domain" description="HIT-type" evidence="15">
    <location>
        <begin position="14"/>
        <end position="48"/>
    </location>
</feature>
<dbReference type="CDD" id="cd23023">
    <property type="entry name" value="zf-HIT_BCD1"/>
    <property type="match status" value="1"/>
</dbReference>
<feature type="compositionally biased region" description="Gly residues" evidence="14">
    <location>
        <begin position="130"/>
        <end position="141"/>
    </location>
</feature>
<comment type="subunit">
    <text evidence="10">Interacts with FBL, SNU13, NOP58, NUFIP1, RUVBL1, RUVBL2 and TAF9. Interacts (via HIT-type zinc finger) with the RUVBL1/RUVBL2 complex in the presence of ADP.</text>
</comment>
<evidence type="ECO:0000256" key="3">
    <source>
        <dbReference type="ARBA" id="ARBA00022553"/>
    </source>
</evidence>
<evidence type="ECO:0000313" key="17">
    <source>
        <dbReference type="Proteomes" id="UP000248340"/>
    </source>
</evidence>
<evidence type="ECO:0000256" key="1">
    <source>
        <dbReference type="ARBA" id="ARBA00022499"/>
    </source>
</evidence>
<protein>
    <recommendedName>
        <fullName evidence="11">Box C/D snoRNA protein 1</fullName>
    </recommendedName>
    <alternativeName>
        <fullName evidence="12">Zinc finger HIT domain-containing protein 6</fullName>
    </alternativeName>
</protein>
<dbReference type="RefSeq" id="XP_025485949.1">
    <property type="nucleotide sequence ID" value="XM_025641174.1"/>
</dbReference>
<evidence type="ECO:0000256" key="8">
    <source>
        <dbReference type="ARBA" id="ARBA00049598"/>
    </source>
</evidence>
<feature type="compositionally biased region" description="Polar residues" evidence="14">
    <location>
        <begin position="274"/>
        <end position="288"/>
    </location>
</feature>
<feature type="region of interest" description="Disordered" evidence="14">
    <location>
        <begin position="402"/>
        <end position="425"/>
    </location>
</feature>
<dbReference type="Pfam" id="PF04438">
    <property type="entry name" value="zf-HIT"/>
    <property type="match status" value="1"/>
</dbReference>
<keyword evidence="3" id="KW-0597">Phosphoprotein</keyword>
<evidence type="ECO:0000256" key="12">
    <source>
        <dbReference type="ARBA" id="ARBA00077531"/>
    </source>
</evidence>
<evidence type="ECO:0000256" key="14">
    <source>
        <dbReference type="SAM" id="MobiDB-lite"/>
    </source>
</evidence>
<dbReference type="PANTHER" id="PTHR13483:SF11">
    <property type="entry name" value="ZINC FINGER HIT DOMAIN-CONTAINING PROTEIN 3"/>
    <property type="match status" value="1"/>
</dbReference>
<evidence type="ECO:0000256" key="6">
    <source>
        <dbReference type="ARBA" id="ARBA00022833"/>
    </source>
</evidence>
<dbReference type="VEuPathDB" id="FungiDB:BO82DRAFT_437203"/>
<evidence type="ECO:0000256" key="4">
    <source>
        <dbReference type="ARBA" id="ARBA00022723"/>
    </source>
</evidence>
<keyword evidence="1" id="KW-1017">Isopeptide bond</keyword>
<dbReference type="PROSITE" id="PS51083">
    <property type="entry name" value="ZF_HIT"/>
    <property type="match status" value="1"/>
</dbReference>
<keyword evidence="4" id="KW-0479">Metal-binding</keyword>
<dbReference type="EMBL" id="KZ821779">
    <property type="protein sequence ID" value="PYH75749.1"/>
    <property type="molecule type" value="Genomic_DNA"/>
</dbReference>
<sequence>MSSSQEDSLLTDLCTICHLQPPKYRCPRCNTRTCSLPCTRRHKLWSQCSGVRDPAAYLRRSELATETAFDRDFNFITGIERSIERAGRDAENRGIRVDGDAAGFVRDLAVVGLDSLTSTGTGERLEGEGGEVGGGGGGSVGGKRKRGGFVGGPGGPVGAGAGSGPAKGESGFLREVRNAGVKVIRAPRGMSRNKENGSRWFAKQHCLVWTVEWIGETGEKRTRNCRDSVPIAISYDRAFPLSREEREKEKEQEQTQTQNQEQREDQAQPQQQELSSSTTENVAQQPQDTTTTAESSTAESTAAPITTDETHPPTTTSEQEETHAIIPHRNVYFYLHRPRTATKQPVLIPLAPSMTLTAALRDHTVLEFPTIYVLADSPDALRAQGSDAQYLLEDEYIRTHAPVEEDSASPTESEVDQPASAGFDLGNFDEKKVLEVLKKDLFEPTTLG</sequence>